<dbReference type="Pfam" id="PF00118">
    <property type="entry name" value="Cpn60_TCP1"/>
    <property type="match status" value="1"/>
</dbReference>
<protein>
    <recommendedName>
        <fullName evidence="9">Chaperonin GroEL</fullName>
        <ecNumber evidence="9">5.6.1.7</ecNumber>
    </recommendedName>
    <alternativeName>
        <fullName evidence="9">60 kDa chaperonin</fullName>
    </alternativeName>
    <alternativeName>
        <fullName evidence="9">Chaperonin-60</fullName>
        <shortName evidence="9">Cpn60</shortName>
    </alternativeName>
</protein>
<dbReference type="EMBL" id="JBCGDC010000091">
    <property type="protein sequence ID" value="MFB6396421.1"/>
    <property type="molecule type" value="Genomic_DNA"/>
</dbReference>
<dbReference type="InterPro" id="IPR018370">
    <property type="entry name" value="Chaperonin_Cpn60_CS"/>
</dbReference>
<dbReference type="PROSITE" id="PS00296">
    <property type="entry name" value="CHAPERONINS_CPN60"/>
    <property type="match status" value="1"/>
</dbReference>
<accession>A0ABV5CZG7</accession>
<comment type="function">
    <text evidence="9 11">Together with its co-chaperonin GroES, plays an essential role in assisting protein folding. The GroEL-GroES system forms a nano-cage that allows encapsulation of the non-native substrate proteins and provides a physical environment optimized to promote and accelerate protein folding.</text>
</comment>
<keyword evidence="4 9" id="KW-0547">Nucleotide-binding</keyword>
<evidence type="ECO:0000313" key="13">
    <source>
        <dbReference type="Proteomes" id="UP001582793"/>
    </source>
</evidence>
<dbReference type="NCBIfam" id="NF000592">
    <property type="entry name" value="PRK00013.1"/>
    <property type="match status" value="1"/>
</dbReference>
<comment type="subcellular location">
    <subcellularLocation>
        <location evidence="2">Cell surface</location>
    </subcellularLocation>
    <subcellularLocation>
        <location evidence="9">Cytoplasm</location>
    </subcellularLocation>
    <subcellularLocation>
        <location evidence="8">Secreted</location>
        <location evidence="8">Capsule</location>
    </subcellularLocation>
    <subcellularLocation>
        <location evidence="1">Secreted</location>
        <location evidence="1">Cell wall</location>
    </subcellularLocation>
</comment>
<reference evidence="12 13" key="1">
    <citation type="submission" date="2024-04" db="EMBL/GenBank/DDBJ databases">
        <title>Polymorphospora sp. isolated from Baiyangdian Lake in Xiong'an New Area.</title>
        <authorList>
            <person name="Zhang X."/>
            <person name="Liu J."/>
        </authorList>
    </citation>
    <scope>NUCLEOTIDE SEQUENCE [LARGE SCALE GENOMIC DNA]</scope>
    <source>
        <strain evidence="12 13">2-325</strain>
    </source>
</reference>
<evidence type="ECO:0000256" key="8">
    <source>
        <dbReference type="ARBA" id="ARBA00025702"/>
    </source>
</evidence>
<evidence type="ECO:0000256" key="9">
    <source>
        <dbReference type="HAMAP-Rule" id="MF_00600"/>
    </source>
</evidence>
<feature type="binding site" evidence="9">
    <location>
        <position position="413"/>
    </location>
    <ligand>
        <name>ATP</name>
        <dbReference type="ChEBI" id="CHEBI:30616"/>
    </ligand>
</feature>
<dbReference type="PANTHER" id="PTHR45633">
    <property type="entry name" value="60 KDA HEAT SHOCK PROTEIN, MITOCHONDRIAL"/>
    <property type="match status" value="1"/>
</dbReference>
<dbReference type="SUPFAM" id="SSF48592">
    <property type="entry name" value="GroEL equatorial domain-like"/>
    <property type="match status" value="1"/>
</dbReference>
<dbReference type="NCBIfam" id="TIGR02348">
    <property type="entry name" value="GroEL"/>
    <property type="match status" value="1"/>
</dbReference>
<evidence type="ECO:0000256" key="2">
    <source>
        <dbReference type="ARBA" id="ARBA00004241"/>
    </source>
</evidence>
<dbReference type="InterPro" id="IPR001844">
    <property type="entry name" value="Cpn60/GroEL"/>
</dbReference>
<evidence type="ECO:0000256" key="11">
    <source>
        <dbReference type="RuleBase" id="RU000419"/>
    </source>
</evidence>
<evidence type="ECO:0000256" key="4">
    <source>
        <dbReference type="ARBA" id="ARBA00022741"/>
    </source>
</evidence>
<evidence type="ECO:0000256" key="3">
    <source>
        <dbReference type="ARBA" id="ARBA00006607"/>
    </source>
</evidence>
<dbReference type="InterPro" id="IPR027410">
    <property type="entry name" value="TCP-1-like_intermed_sf"/>
</dbReference>
<dbReference type="SUPFAM" id="SSF54849">
    <property type="entry name" value="GroEL-intermediate domain like"/>
    <property type="match status" value="1"/>
</dbReference>
<evidence type="ECO:0000256" key="6">
    <source>
        <dbReference type="ARBA" id="ARBA00023186"/>
    </source>
</evidence>
<dbReference type="Gene3D" id="3.50.7.10">
    <property type="entry name" value="GroEL"/>
    <property type="match status" value="1"/>
</dbReference>
<dbReference type="Gene3D" id="3.30.260.10">
    <property type="entry name" value="TCP-1-like chaperonin intermediate domain"/>
    <property type="match status" value="1"/>
</dbReference>
<comment type="caution">
    <text evidence="9">Lacks conserved residue(s) required for the propagation of feature annotation.</text>
</comment>
<feature type="binding site" evidence="9">
    <location>
        <begin position="29"/>
        <end position="32"/>
    </location>
    <ligand>
        <name>ATP</name>
        <dbReference type="ChEBI" id="CHEBI:30616"/>
    </ligand>
</feature>
<feature type="binding site" evidence="9">
    <location>
        <begin position="477"/>
        <end position="479"/>
    </location>
    <ligand>
        <name>ATP</name>
        <dbReference type="ChEBI" id="CHEBI:30616"/>
    </ligand>
</feature>
<dbReference type="InterPro" id="IPR027409">
    <property type="entry name" value="GroEL-like_apical_dom_sf"/>
</dbReference>
<feature type="binding site" evidence="9">
    <location>
        <begin position="86"/>
        <end position="90"/>
    </location>
    <ligand>
        <name>ATP</name>
        <dbReference type="ChEBI" id="CHEBI:30616"/>
    </ligand>
</feature>
<keyword evidence="9" id="KW-0963">Cytoplasm</keyword>
<dbReference type="RefSeq" id="WP_357535479.1">
    <property type="nucleotide sequence ID" value="NZ_JBCGDC010000091.1"/>
</dbReference>
<comment type="subunit">
    <text evidence="9 11">Forms a cylinder of 14 subunits composed of two heptameric rings stacked back-to-back. Interacts with the co-chaperonin GroES.</text>
</comment>
<keyword evidence="5 9" id="KW-0067">ATP-binding</keyword>
<dbReference type="SUPFAM" id="SSF52029">
    <property type="entry name" value="GroEL apical domain-like"/>
    <property type="match status" value="1"/>
</dbReference>
<evidence type="ECO:0000256" key="10">
    <source>
        <dbReference type="RuleBase" id="RU000418"/>
    </source>
</evidence>
<dbReference type="NCBIfam" id="NF009487">
    <property type="entry name" value="PRK12849.1"/>
    <property type="match status" value="1"/>
</dbReference>
<proteinExistence type="inferred from homology"/>
<dbReference type="InterPro" id="IPR002423">
    <property type="entry name" value="Cpn60/GroEL/TCP-1"/>
</dbReference>
<feature type="binding site" evidence="9">
    <location>
        <position position="493"/>
    </location>
    <ligand>
        <name>ATP</name>
        <dbReference type="ChEBI" id="CHEBI:30616"/>
    </ligand>
</feature>
<dbReference type="NCBIfam" id="NF009489">
    <property type="entry name" value="PRK12851.1"/>
    <property type="match status" value="1"/>
</dbReference>
<evidence type="ECO:0000256" key="7">
    <source>
        <dbReference type="ARBA" id="ARBA00023235"/>
    </source>
</evidence>
<dbReference type="EC" id="5.6.1.7" evidence="9"/>
<dbReference type="InterPro" id="IPR027413">
    <property type="entry name" value="GROEL-like_equatorial_sf"/>
</dbReference>
<dbReference type="NCBIfam" id="NF009488">
    <property type="entry name" value="PRK12850.1"/>
    <property type="match status" value="1"/>
</dbReference>
<keyword evidence="7 9" id="KW-0413">Isomerase</keyword>
<dbReference type="PRINTS" id="PR00298">
    <property type="entry name" value="CHAPERONIN60"/>
</dbReference>
<dbReference type="CDD" id="cd03344">
    <property type="entry name" value="GroEL"/>
    <property type="match status" value="1"/>
</dbReference>
<name>A0ABV5CZG7_9ACTN</name>
<organism evidence="12 13">
    <name type="scientific">Polymorphospora lycopeni</name>
    <dbReference type="NCBI Taxonomy" id="3140240"/>
    <lineage>
        <taxon>Bacteria</taxon>
        <taxon>Bacillati</taxon>
        <taxon>Actinomycetota</taxon>
        <taxon>Actinomycetes</taxon>
        <taxon>Micromonosporales</taxon>
        <taxon>Micromonosporaceae</taxon>
        <taxon>Polymorphospora</taxon>
    </lineage>
</organism>
<comment type="similarity">
    <text evidence="3 9 10">Belongs to the chaperonin (HSP60) family.</text>
</comment>
<evidence type="ECO:0000313" key="12">
    <source>
        <dbReference type="EMBL" id="MFB6396421.1"/>
    </source>
</evidence>
<keyword evidence="6 9" id="KW-0143">Chaperone</keyword>
<sequence>MAKIIAFDEEARRGLERGMNTLADAVKVTLGPKGRNVVLEKKWGAPTITNDGVSIAKEIELEDPYEKIGAELVKEVAKKTDDVAGDGTTTATVLAQALVREGLRNVAAGANPIALKRGIESAVAAVAEELAKLAKDVETKEQIASTASISAGDNTVGEIIAEAMDKVGKEGVITVEESNTFGLELELTEGMRFDKGYISPYFWTDPERMEAVLDDPYILIVDGKISAVKDLLPILEKIMQSGKPLLIIAEDIEGEALATLIVNKVRGTFKSVAVKAPGFGDRRKAMLNDIAILTGGRVISEEVGLKLDAVTIDLLGHARKVQVTKDETTIVDGAGDADQIQGRVNQIRAEIEKSDSDYDREKLQERLAKLAGGVAVIKVGAATEVELKERKHRIEDAVRNAKAAVEEGIVPGGGVALVQAGKTAFDKLDLVGDEATGAQIVKVALDAPLRQIAVNAGLEGGVVVERVRNIEAGHGLNAASGEYVDLLKAGIIDPAKVTRSALQNAASIAALFLTTEAVVADKPEKTPAPAGAPGGGEMDF</sequence>
<dbReference type="Proteomes" id="UP001582793">
    <property type="component" value="Unassembled WGS sequence"/>
</dbReference>
<comment type="caution">
    <text evidence="12">The sequence shown here is derived from an EMBL/GenBank/DDBJ whole genome shotgun (WGS) entry which is preliminary data.</text>
</comment>
<evidence type="ECO:0000256" key="1">
    <source>
        <dbReference type="ARBA" id="ARBA00004191"/>
    </source>
</evidence>
<dbReference type="Gene3D" id="1.10.560.10">
    <property type="entry name" value="GroEL-like equatorial domain"/>
    <property type="match status" value="1"/>
</dbReference>
<evidence type="ECO:0000256" key="5">
    <source>
        <dbReference type="ARBA" id="ARBA00022840"/>
    </source>
</evidence>
<dbReference type="HAMAP" id="MF_00600">
    <property type="entry name" value="CH60"/>
    <property type="match status" value="1"/>
</dbReference>
<keyword evidence="13" id="KW-1185">Reference proteome</keyword>
<gene>
    <name evidence="9 12" type="primary">groL</name>
    <name evidence="9" type="synonym">groEL</name>
    <name evidence="12" type="ORF">AAFH96_25425</name>
</gene>